<name>A0A0A0K564_CUCSA</name>
<dbReference type="Proteomes" id="UP000029981">
    <property type="component" value="Chromosome 7"/>
</dbReference>
<proteinExistence type="predicted"/>
<dbReference type="EMBL" id="CM002928">
    <property type="protein sequence ID" value="KGN44064.1"/>
    <property type="molecule type" value="Genomic_DNA"/>
</dbReference>
<gene>
    <name evidence="1" type="ORF">Csa_7G160010</name>
</gene>
<dbReference type="AlphaFoldDB" id="A0A0A0K564"/>
<reference evidence="1 2" key="4">
    <citation type="journal article" date="2011" name="BMC Genomics">
        <title>RNA-Seq improves annotation of protein-coding genes in the cucumber genome.</title>
        <authorList>
            <person name="Li Z."/>
            <person name="Zhang Z."/>
            <person name="Yan P."/>
            <person name="Huang S."/>
            <person name="Fei Z."/>
            <person name="Lin K."/>
        </authorList>
    </citation>
    <scope>NUCLEOTIDE SEQUENCE [LARGE SCALE GENOMIC DNA]</scope>
    <source>
        <strain evidence="2">cv. 9930</strain>
    </source>
</reference>
<organism evidence="1 2">
    <name type="scientific">Cucumis sativus</name>
    <name type="common">Cucumber</name>
    <dbReference type="NCBI Taxonomy" id="3659"/>
    <lineage>
        <taxon>Eukaryota</taxon>
        <taxon>Viridiplantae</taxon>
        <taxon>Streptophyta</taxon>
        <taxon>Embryophyta</taxon>
        <taxon>Tracheophyta</taxon>
        <taxon>Spermatophyta</taxon>
        <taxon>Magnoliopsida</taxon>
        <taxon>eudicotyledons</taxon>
        <taxon>Gunneridae</taxon>
        <taxon>Pentapetalae</taxon>
        <taxon>rosids</taxon>
        <taxon>fabids</taxon>
        <taxon>Cucurbitales</taxon>
        <taxon>Cucurbitaceae</taxon>
        <taxon>Benincaseae</taxon>
        <taxon>Cucumis</taxon>
    </lineage>
</organism>
<dbReference type="Gramene" id="KGN44064">
    <property type="protein sequence ID" value="KGN44064"/>
    <property type="gene ID" value="Csa_7G160010"/>
</dbReference>
<evidence type="ECO:0000313" key="1">
    <source>
        <dbReference type="EMBL" id="KGN44064.1"/>
    </source>
</evidence>
<reference evidence="1 2" key="3">
    <citation type="journal article" date="2010" name="BMC Genomics">
        <title>Transcriptome sequencing and comparative analysis of cucumber flowers with different sex types.</title>
        <authorList>
            <person name="Guo S."/>
            <person name="Zheng Y."/>
            <person name="Joung J.G."/>
            <person name="Liu S."/>
            <person name="Zhang Z."/>
            <person name="Crasta O.R."/>
            <person name="Sobral B.W."/>
            <person name="Xu Y."/>
            <person name="Huang S."/>
            <person name="Fei Z."/>
        </authorList>
    </citation>
    <scope>NUCLEOTIDE SEQUENCE [LARGE SCALE GENOMIC DNA]</scope>
    <source>
        <strain evidence="2">cv. 9930</strain>
    </source>
</reference>
<sequence length="90" mass="9625">MFVLVVGTTTVQSFSFPSPTSTISIHTRGAFSSQVVELGLVLYGHYHQDCVSGGVDIHLAPLDSSIIPNHTRSLPSFVSVASSIRYSSTK</sequence>
<reference evidence="1 2" key="1">
    <citation type="journal article" date="2009" name="Nat. Genet.">
        <title>The genome of the cucumber, Cucumis sativus L.</title>
        <authorList>
            <person name="Huang S."/>
            <person name="Li R."/>
            <person name="Zhang Z."/>
            <person name="Li L."/>
            <person name="Gu X."/>
            <person name="Fan W."/>
            <person name="Lucas W.J."/>
            <person name="Wang X."/>
            <person name="Xie B."/>
            <person name="Ni P."/>
            <person name="Ren Y."/>
            <person name="Zhu H."/>
            <person name="Li J."/>
            <person name="Lin K."/>
            <person name="Jin W."/>
            <person name="Fei Z."/>
            <person name="Li G."/>
            <person name="Staub J."/>
            <person name="Kilian A."/>
            <person name="van der Vossen E.A."/>
            <person name="Wu Y."/>
            <person name="Guo J."/>
            <person name="He J."/>
            <person name="Jia Z."/>
            <person name="Ren Y."/>
            <person name="Tian G."/>
            <person name="Lu Y."/>
            <person name="Ruan J."/>
            <person name="Qian W."/>
            <person name="Wang M."/>
            <person name="Huang Q."/>
            <person name="Li B."/>
            <person name="Xuan Z."/>
            <person name="Cao J."/>
            <person name="Asan"/>
            <person name="Wu Z."/>
            <person name="Zhang J."/>
            <person name="Cai Q."/>
            <person name="Bai Y."/>
            <person name="Zhao B."/>
            <person name="Han Y."/>
            <person name="Li Y."/>
            <person name="Li X."/>
            <person name="Wang S."/>
            <person name="Shi Q."/>
            <person name="Liu S."/>
            <person name="Cho W.K."/>
            <person name="Kim J.Y."/>
            <person name="Xu Y."/>
            <person name="Heller-Uszynska K."/>
            <person name="Miao H."/>
            <person name="Cheng Z."/>
            <person name="Zhang S."/>
            <person name="Wu J."/>
            <person name="Yang Y."/>
            <person name="Kang H."/>
            <person name="Li M."/>
            <person name="Liang H."/>
            <person name="Ren X."/>
            <person name="Shi Z."/>
            <person name="Wen M."/>
            <person name="Jian M."/>
            <person name="Yang H."/>
            <person name="Zhang G."/>
            <person name="Yang Z."/>
            <person name="Chen R."/>
            <person name="Liu S."/>
            <person name="Li J."/>
            <person name="Ma L."/>
            <person name="Liu H."/>
            <person name="Zhou Y."/>
            <person name="Zhao J."/>
            <person name="Fang X."/>
            <person name="Li G."/>
            <person name="Fang L."/>
            <person name="Li Y."/>
            <person name="Liu D."/>
            <person name="Zheng H."/>
            <person name="Zhang Y."/>
            <person name="Qin N."/>
            <person name="Li Z."/>
            <person name="Yang G."/>
            <person name="Yang S."/>
            <person name="Bolund L."/>
            <person name="Kristiansen K."/>
            <person name="Zheng H."/>
            <person name="Li S."/>
            <person name="Zhang X."/>
            <person name="Yang H."/>
            <person name="Wang J."/>
            <person name="Sun R."/>
            <person name="Zhang B."/>
            <person name="Jiang S."/>
            <person name="Wang J."/>
            <person name="Du Y."/>
            <person name="Li S."/>
        </authorList>
    </citation>
    <scope>NUCLEOTIDE SEQUENCE [LARGE SCALE GENOMIC DNA]</scope>
    <source>
        <strain evidence="2">cv. 9930</strain>
    </source>
</reference>
<keyword evidence="2" id="KW-1185">Reference proteome</keyword>
<evidence type="ECO:0000313" key="2">
    <source>
        <dbReference type="Proteomes" id="UP000029981"/>
    </source>
</evidence>
<protein>
    <submittedName>
        <fullName evidence="1">Uncharacterized protein</fullName>
    </submittedName>
</protein>
<reference evidence="1 2" key="2">
    <citation type="journal article" date="2009" name="PLoS ONE">
        <title>An integrated genetic and cytogenetic map of the cucumber genome.</title>
        <authorList>
            <person name="Ren Y."/>
            <person name="Zhang Z."/>
            <person name="Liu J."/>
            <person name="Staub J.E."/>
            <person name="Han Y."/>
            <person name="Cheng Z."/>
            <person name="Li X."/>
            <person name="Lu J."/>
            <person name="Miao H."/>
            <person name="Kang H."/>
            <person name="Xie B."/>
            <person name="Gu X."/>
            <person name="Wang X."/>
            <person name="Du Y."/>
            <person name="Jin W."/>
            <person name="Huang S."/>
        </authorList>
    </citation>
    <scope>NUCLEOTIDE SEQUENCE [LARGE SCALE GENOMIC DNA]</scope>
    <source>
        <strain evidence="2">cv. 9930</strain>
    </source>
</reference>
<accession>A0A0A0K564</accession>